<dbReference type="Gene3D" id="2.40.128.590">
    <property type="entry name" value="CpcT/CpeT domain"/>
    <property type="match status" value="1"/>
</dbReference>
<dbReference type="PANTHER" id="PTHR35137:SF1">
    <property type="entry name" value="CHROMOPHORE LYASE CRL, CHLOROPLASTIC"/>
    <property type="match status" value="1"/>
</dbReference>
<comment type="function">
    <text evidence="3">Covalently attaches a chromophore to Cys residue(s) of phycobiliproteins.</text>
</comment>
<organism evidence="4">
    <name type="scientific">Lyngbya confervoides BDU141951</name>
    <dbReference type="NCBI Taxonomy" id="1574623"/>
    <lineage>
        <taxon>Bacteria</taxon>
        <taxon>Bacillati</taxon>
        <taxon>Cyanobacteriota</taxon>
        <taxon>Cyanophyceae</taxon>
        <taxon>Oscillatoriophycideae</taxon>
        <taxon>Oscillatoriales</taxon>
        <taxon>Microcoleaceae</taxon>
        <taxon>Lyngbya</taxon>
    </lineage>
</organism>
<proteinExistence type="inferred from homology"/>
<dbReference type="AlphaFoldDB" id="A0A0C1YK46"/>
<dbReference type="GO" id="GO:0016829">
    <property type="term" value="F:lyase activity"/>
    <property type="evidence" value="ECO:0007669"/>
    <property type="project" value="UniProtKB-KW"/>
</dbReference>
<evidence type="ECO:0000313" key="4">
    <source>
        <dbReference type="EMBL" id="NEV69758.1"/>
    </source>
</evidence>
<keyword evidence="2 3" id="KW-0456">Lyase</keyword>
<dbReference type="CDD" id="cd16338">
    <property type="entry name" value="CpcT"/>
    <property type="match status" value="1"/>
</dbReference>
<protein>
    <recommendedName>
        <fullName evidence="3">Chromophore lyase CpcT/CpeT</fullName>
        <ecNumber evidence="3">4.-.-.-</ecNumber>
    </recommendedName>
</protein>
<reference evidence="4" key="3">
    <citation type="submission" date="2020-02" db="EMBL/GenBank/DDBJ databases">
        <authorList>
            <person name="Sarangi A.N."/>
            <person name="Ghosh S."/>
            <person name="Mukherjee M."/>
            <person name="Tripathy S."/>
        </authorList>
    </citation>
    <scope>NUCLEOTIDE SEQUENCE</scope>
    <source>
        <strain evidence="4">BDU141951</strain>
    </source>
</reference>
<comment type="similarity">
    <text evidence="1 3">Belongs to the CpcT/CpeT biliprotein lyase family.</text>
</comment>
<dbReference type="InterPro" id="IPR038672">
    <property type="entry name" value="CpcT/CpeT_sf"/>
</dbReference>
<reference evidence="4" key="1">
    <citation type="submission" date="2014-11" db="EMBL/GenBank/DDBJ databases">
        <authorList>
            <person name="Malar M.C."/>
            <person name="Sen D."/>
            <person name="Tripathy S."/>
        </authorList>
    </citation>
    <scope>NUCLEOTIDE SEQUENCE</scope>
    <source>
        <strain evidence="4">BDU141951</strain>
    </source>
</reference>
<dbReference type="InterPro" id="IPR010404">
    <property type="entry name" value="CpcT/CpeT"/>
</dbReference>
<evidence type="ECO:0000256" key="1">
    <source>
        <dbReference type="ARBA" id="ARBA00008206"/>
    </source>
</evidence>
<sequence>MTASTAFEQLCRTLAGTFQNRDQALADPAWYVHLRLWCSPTRLFVEDSVTFLIEQASAAFDQAPYRQRVLRIRNETDQLTAEYYALKNPLAWQGATQAPERLQALQPDDLQTLVNSRLSIQSRAEGNTIRFEARQQPGQYCQFVVNGETKLVELAFDAIATSPDNSIAAAFWMYDKGIDAATHKPTWGALHGPFKLIKTHDDSAQLPDPVSSQSA</sequence>
<dbReference type="Pfam" id="PF06206">
    <property type="entry name" value="CpeT"/>
    <property type="match status" value="1"/>
</dbReference>
<evidence type="ECO:0000256" key="2">
    <source>
        <dbReference type="ARBA" id="ARBA00023239"/>
    </source>
</evidence>
<name>A0A0C1YK46_9CYAN</name>
<comment type="caution">
    <text evidence="4">The sequence shown here is derived from an EMBL/GenBank/DDBJ whole genome shotgun (WGS) entry which is preliminary data.</text>
</comment>
<dbReference type="HAMAP" id="MF_01460">
    <property type="entry name" value="Chrphore_lyase_CpxT"/>
    <property type="match status" value="1"/>
</dbReference>
<accession>A0A0C1YK46</accession>
<dbReference type="EC" id="4.-.-.-" evidence="3"/>
<reference evidence="4" key="2">
    <citation type="journal article" date="2015" name="Genome Announc.">
        <title>Draft Genome Sequence of Filamentous Marine Cyanobacterium Lyngbya confervoides Strain BDU141951.</title>
        <authorList>
            <person name="Chandrababunaidu M.M."/>
            <person name="Sen D."/>
            <person name="Tripathy S."/>
        </authorList>
    </citation>
    <scope>NUCLEOTIDE SEQUENCE</scope>
    <source>
        <strain evidence="4">BDU141951</strain>
    </source>
</reference>
<dbReference type="GO" id="GO:0017006">
    <property type="term" value="P:protein-tetrapyrrole linkage"/>
    <property type="evidence" value="ECO:0007669"/>
    <property type="project" value="UniProtKB-UniRule"/>
</dbReference>
<evidence type="ECO:0000256" key="3">
    <source>
        <dbReference type="HAMAP-Rule" id="MF_01460"/>
    </source>
</evidence>
<dbReference type="EMBL" id="JTHE02000003">
    <property type="protein sequence ID" value="NEV69758.1"/>
    <property type="molecule type" value="Genomic_DNA"/>
</dbReference>
<gene>
    <name evidence="3" type="primary">cpcT</name>
    <name evidence="4" type="ORF">QQ91_021920</name>
</gene>
<dbReference type="PANTHER" id="PTHR35137">
    <property type="entry name" value="CHROMOPHORE LYASE CRL, CHLOROPLASTIC"/>
    <property type="match status" value="1"/>
</dbReference>